<dbReference type="EMBL" id="PUHZ01000003">
    <property type="protein sequence ID" value="PQO47793.1"/>
    <property type="molecule type" value="Genomic_DNA"/>
</dbReference>
<dbReference type="AlphaFoldDB" id="A0A2S8GTP6"/>
<dbReference type="RefSeq" id="WP_105333665.1">
    <property type="nucleotide sequence ID" value="NZ_PUHZ01000003.1"/>
</dbReference>
<feature type="signal peptide" evidence="1">
    <location>
        <begin position="1"/>
        <end position="21"/>
    </location>
</feature>
<gene>
    <name evidence="2" type="ORF">C5Y93_01755</name>
</gene>
<comment type="caution">
    <text evidence="2">The sequence shown here is derived from an EMBL/GenBank/DDBJ whole genome shotgun (WGS) entry which is preliminary data.</text>
</comment>
<reference evidence="2 3" key="1">
    <citation type="submission" date="2018-02" db="EMBL/GenBank/DDBJ databases">
        <title>Comparative genomes isolates from brazilian mangrove.</title>
        <authorList>
            <person name="Araujo J.E."/>
            <person name="Taketani R.G."/>
            <person name="Silva M.C.P."/>
            <person name="Loureco M.V."/>
            <person name="Andreote F.D."/>
        </authorList>
    </citation>
    <scope>NUCLEOTIDE SEQUENCE [LARGE SCALE GENOMIC DNA]</scope>
    <source>
        <strain evidence="2 3">Nap-Phe MGV</strain>
    </source>
</reference>
<sequence>MIRIAIASCFVVMSLAGTASAGVWDAMTVSYPTTHYAASSEYMAASAQAASVYGGGCGCSQPSYGYHTPSTDCCSNIWDGYCSQRRGCRSKLQTRYHWFANPSCGCQASPAPCCGSTSMYKGCGNACPSCLGLPMRGFRRGCHHGQGCGCTTGGCPSCGSTTEIISIEAEMEKHNVPQVAPEIAPTPAPPMPAAPKAEAHEARLWPSMHALMPRN</sequence>
<evidence type="ECO:0000313" key="3">
    <source>
        <dbReference type="Proteomes" id="UP000237819"/>
    </source>
</evidence>
<accession>A0A2S8GTP6</accession>
<dbReference type="Proteomes" id="UP000237819">
    <property type="component" value="Unassembled WGS sequence"/>
</dbReference>
<keyword evidence="1" id="KW-0732">Signal</keyword>
<feature type="chain" id="PRO_5015696945" evidence="1">
    <location>
        <begin position="22"/>
        <end position="215"/>
    </location>
</feature>
<organism evidence="2 3">
    <name type="scientific">Blastopirellula marina</name>
    <dbReference type="NCBI Taxonomy" id="124"/>
    <lineage>
        <taxon>Bacteria</taxon>
        <taxon>Pseudomonadati</taxon>
        <taxon>Planctomycetota</taxon>
        <taxon>Planctomycetia</taxon>
        <taxon>Pirellulales</taxon>
        <taxon>Pirellulaceae</taxon>
        <taxon>Blastopirellula</taxon>
    </lineage>
</organism>
<dbReference type="OrthoDB" id="281767at2"/>
<protein>
    <submittedName>
        <fullName evidence="2">Uncharacterized protein</fullName>
    </submittedName>
</protein>
<name>A0A2S8GTP6_9BACT</name>
<evidence type="ECO:0000256" key="1">
    <source>
        <dbReference type="SAM" id="SignalP"/>
    </source>
</evidence>
<proteinExistence type="predicted"/>
<evidence type="ECO:0000313" key="2">
    <source>
        <dbReference type="EMBL" id="PQO47793.1"/>
    </source>
</evidence>